<dbReference type="EMBL" id="LR217735">
    <property type="protein sequence ID" value="VFP87134.1"/>
    <property type="molecule type" value="Genomic_DNA"/>
</dbReference>
<dbReference type="RefSeq" id="WP_157990188.1">
    <property type="nucleotide sequence ID" value="NZ_LR217735.1"/>
</dbReference>
<feature type="binding site" evidence="6">
    <location>
        <position position="225"/>
    </location>
    <ligand>
        <name>S-adenosyl-L-methionine</name>
        <dbReference type="ChEBI" id="CHEBI:59789"/>
    </ligand>
</feature>
<dbReference type="SMART" id="SM00967">
    <property type="entry name" value="SpoU_sub_bind"/>
    <property type="match status" value="1"/>
</dbReference>
<dbReference type="HAMAP" id="MF_01887">
    <property type="entry name" value="23SrRNA_methyltr_B"/>
    <property type="match status" value="1"/>
</dbReference>
<keyword evidence="5 6" id="KW-0949">S-adenosyl-L-methionine</keyword>
<dbReference type="Pfam" id="PF00588">
    <property type="entry name" value="SpoU_methylase"/>
    <property type="match status" value="1"/>
</dbReference>
<accession>A0A451DK96</accession>
<dbReference type="SUPFAM" id="SSF75217">
    <property type="entry name" value="alpha/beta knot"/>
    <property type="match status" value="1"/>
</dbReference>
<evidence type="ECO:0000313" key="8">
    <source>
        <dbReference type="EMBL" id="VFP87134.1"/>
    </source>
</evidence>
<dbReference type="InterPro" id="IPR001537">
    <property type="entry name" value="SpoU_MeTrfase"/>
</dbReference>
<dbReference type="AlphaFoldDB" id="A0A451DK96"/>
<evidence type="ECO:0000313" key="9">
    <source>
        <dbReference type="Proteomes" id="UP000294392"/>
    </source>
</evidence>
<comment type="function">
    <text evidence="6">Specifically methylates the ribose of guanosine 2251 in 23S rRNA.</text>
</comment>
<evidence type="ECO:0000256" key="1">
    <source>
        <dbReference type="ARBA" id="ARBA00022490"/>
    </source>
</evidence>
<gene>
    <name evidence="6 8" type="primary">rlmB</name>
    <name evidence="8" type="ORF">ERCISPPA3004_097</name>
</gene>
<comment type="catalytic activity">
    <reaction evidence="6">
        <text>guanosine(2251) in 23S rRNA + S-adenosyl-L-methionine = 2'-O-methylguanosine(2251) in 23S rRNA + S-adenosyl-L-homocysteine + H(+)</text>
        <dbReference type="Rhea" id="RHEA:24140"/>
        <dbReference type="Rhea" id="RHEA-COMP:10239"/>
        <dbReference type="Rhea" id="RHEA-COMP:10241"/>
        <dbReference type="ChEBI" id="CHEBI:15378"/>
        <dbReference type="ChEBI" id="CHEBI:57856"/>
        <dbReference type="ChEBI" id="CHEBI:59789"/>
        <dbReference type="ChEBI" id="CHEBI:74269"/>
        <dbReference type="ChEBI" id="CHEBI:74445"/>
        <dbReference type="EC" id="2.1.1.185"/>
    </reaction>
</comment>
<comment type="subunit">
    <text evidence="6">Homodimer.</text>
</comment>
<dbReference type="SUPFAM" id="SSF55315">
    <property type="entry name" value="L30e-like"/>
    <property type="match status" value="1"/>
</dbReference>
<proteinExistence type="inferred from homology"/>
<dbReference type="Gene3D" id="3.40.1280.10">
    <property type="match status" value="1"/>
</dbReference>
<dbReference type="GO" id="GO:0070039">
    <property type="term" value="F:rRNA (guanosine-2'-O-)-methyltransferase activity"/>
    <property type="evidence" value="ECO:0007669"/>
    <property type="project" value="UniProtKB-UniRule"/>
</dbReference>
<dbReference type="GO" id="GO:0005829">
    <property type="term" value="C:cytosol"/>
    <property type="evidence" value="ECO:0007669"/>
    <property type="project" value="TreeGrafter"/>
</dbReference>
<keyword evidence="3 6" id="KW-0489">Methyltransferase</keyword>
<evidence type="ECO:0000256" key="3">
    <source>
        <dbReference type="ARBA" id="ARBA00022603"/>
    </source>
</evidence>
<keyword evidence="2 6" id="KW-0698">rRNA processing</keyword>
<comment type="subcellular location">
    <subcellularLocation>
        <location evidence="6">Cytoplasm</location>
    </subcellularLocation>
</comment>
<dbReference type="InterPro" id="IPR029064">
    <property type="entry name" value="Ribosomal_eL30-like_sf"/>
</dbReference>
<evidence type="ECO:0000256" key="4">
    <source>
        <dbReference type="ARBA" id="ARBA00022679"/>
    </source>
</evidence>
<dbReference type="CDD" id="cd18103">
    <property type="entry name" value="SpoU-like_RlmB"/>
    <property type="match status" value="1"/>
</dbReference>
<dbReference type="InterPro" id="IPR029028">
    <property type="entry name" value="Alpha/beta_knot_MTases"/>
</dbReference>
<feature type="binding site" evidence="6">
    <location>
        <position position="196"/>
    </location>
    <ligand>
        <name>S-adenosyl-L-methionine</name>
        <dbReference type="ChEBI" id="CHEBI:59789"/>
    </ligand>
</feature>
<dbReference type="Gene3D" id="3.30.1330.30">
    <property type="match status" value="1"/>
</dbReference>
<evidence type="ECO:0000256" key="2">
    <source>
        <dbReference type="ARBA" id="ARBA00022552"/>
    </source>
</evidence>
<organism evidence="8 9">
    <name type="scientific">Candidatus Erwinia haradaeae</name>
    <dbReference type="NCBI Taxonomy" id="1922217"/>
    <lineage>
        <taxon>Bacteria</taxon>
        <taxon>Pseudomonadati</taxon>
        <taxon>Pseudomonadota</taxon>
        <taxon>Gammaproteobacteria</taxon>
        <taxon>Enterobacterales</taxon>
        <taxon>Erwiniaceae</taxon>
        <taxon>Erwinia</taxon>
    </lineage>
</organism>
<dbReference type="Proteomes" id="UP000294392">
    <property type="component" value="Chromosome"/>
</dbReference>
<dbReference type="PANTHER" id="PTHR46429:SF1">
    <property type="entry name" value="23S RRNA (GUANOSINE-2'-O-)-METHYLTRANSFERASE RLMB"/>
    <property type="match status" value="1"/>
</dbReference>
<feature type="domain" description="RNA 2-O ribose methyltransferase substrate binding" evidence="7">
    <location>
        <begin position="4"/>
        <end position="80"/>
    </location>
</feature>
<name>A0A451DK96_9GAMM</name>
<comment type="similarity">
    <text evidence="6">Belongs to the class IV-like SAM-binding methyltransferase superfamily. RNA methyltransferase TrmH family. RlmB subfamily.</text>
</comment>
<dbReference type="EC" id="2.1.1.185" evidence="6"/>
<protein>
    <recommendedName>
        <fullName evidence="6">23S rRNA (guanosine-2'-O-)-methyltransferase RlmB</fullName>
        <ecNumber evidence="6">2.1.1.185</ecNumber>
    </recommendedName>
    <alternativeName>
        <fullName evidence="6">23S rRNA (guanosine2251 2'-O)-methyltransferase</fullName>
    </alternativeName>
    <alternativeName>
        <fullName evidence="6">23S rRNA Gm2251 2'-O-methyltransferase</fullName>
    </alternativeName>
</protein>
<keyword evidence="4 6" id="KW-0808">Transferase</keyword>
<dbReference type="NCBIfam" id="TIGR00186">
    <property type="entry name" value="rRNA_methyl_3"/>
    <property type="match status" value="1"/>
</dbReference>
<dbReference type="PANTHER" id="PTHR46429">
    <property type="entry name" value="23S RRNA (GUANOSINE-2'-O-)-METHYLTRANSFERASE RLMB"/>
    <property type="match status" value="1"/>
</dbReference>
<evidence type="ECO:0000259" key="7">
    <source>
        <dbReference type="SMART" id="SM00967"/>
    </source>
</evidence>
<evidence type="ECO:0000256" key="5">
    <source>
        <dbReference type="ARBA" id="ARBA00022691"/>
    </source>
</evidence>
<dbReference type="Pfam" id="PF08032">
    <property type="entry name" value="SpoU_sub_bind"/>
    <property type="match status" value="1"/>
</dbReference>
<dbReference type="NCBIfam" id="NF008386">
    <property type="entry name" value="PRK11181.1"/>
    <property type="match status" value="1"/>
</dbReference>
<dbReference type="InterPro" id="IPR013123">
    <property type="entry name" value="SpoU_subst-bd"/>
</dbReference>
<dbReference type="InterPro" id="IPR004441">
    <property type="entry name" value="rRNA_MeTrfase_TrmH"/>
</dbReference>
<evidence type="ECO:0000256" key="6">
    <source>
        <dbReference type="HAMAP-Rule" id="MF_01887"/>
    </source>
</evidence>
<dbReference type="FunFam" id="3.40.1280.10:FF:000008">
    <property type="entry name" value="Group 3 RNA methyltransferase TrmH"/>
    <property type="match status" value="1"/>
</dbReference>
<keyword evidence="1 6" id="KW-0963">Cytoplasm</keyword>
<dbReference type="OrthoDB" id="9785673at2"/>
<dbReference type="GO" id="GO:0003723">
    <property type="term" value="F:RNA binding"/>
    <property type="evidence" value="ECO:0007669"/>
    <property type="project" value="InterPro"/>
</dbReference>
<reference evidence="8 9" key="1">
    <citation type="submission" date="2019-02" db="EMBL/GenBank/DDBJ databases">
        <authorList>
            <person name="Manzano-Marin A."/>
            <person name="Manzano-Marin A."/>
        </authorList>
    </citation>
    <scope>NUCLEOTIDE SEQUENCE [LARGE SCALE GENOMIC DNA]</scope>
    <source>
        <strain evidence="8 9">ErCisplendens</strain>
    </source>
</reference>
<feature type="binding site" evidence="6">
    <location>
        <position position="216"/>
    </location>
    <ligand>
        <name>S-adenosyl-L-methionine</name>
        <dbReference type="ChEBI" id="CHEBI:59789"/>
    </ligand>
</feature>
<dbReference type="InterPro" id="IPR029026">
    <property type="entry name" value="tRNA_m1G_MTases_N"/>
</dbReference>
<sequence>MNEIVFGIYAVQSIIHSAPNRFKEVWILQGRKDHRLKTLIQLLEIHKITIHTKTRSRMDQKSEGGTHQGVIAFVRFRRTYQENDLSILLSKINNPFFLILDSITDPHNLGACIRSADAAGVHAVIIPKNRSAQLNSTVIKVASGSAENIPLIYVTNLVRVMRFLQQENIWIIGTADKTHHTLYQSNLTGPLSFVMGSEEKGMRHLTHEHCNEVVHIPMLGGVSSLNVSVATGICLYEAVRQRNLY</sequence>
<dbReference type="InterPro" id="IPR024915">
    <property type="entry name" value="23S_rRNA_MeTrfase_RlmB"/>
</dbReference>